<keyword evidence="3" id="KW-1185">Reference proteome</keyword>
<dbReference type="Proteomes" id="UP001447979">
    <property type="component" value="Unassembled WGS sequence"/>
</dbReference>
<comment type="caution">
    <text evidence="2">The sequence shown here is derived from an EMBL/GenBank/DDBJ whole genome shotgun (WGS) entry which is preliminary data.</text>
</comment>
<organism evidence="2 3">
    <name type="scientific">Peptoniphilus hominis</name>
    <name type="common">ex Hitch et al. 2025</name>
    <dbReference type="NCBI Taxonomy" id="3133174"/>
    <lineage>
        <taxon>Bacteria</taxon>
        <taxon>Bacillati</taxon>
        <taxon>Bacillota</taxon>
        <taxon>Tissierellia</taxon>
        <taxon>Tissierellales</taxon>
        <taxon>Peptoniphilaceae</taxon>
        <taxon>Peptoniphilus</taxon>
    </lineage>
</organism>
<sequence length="468" mass="52580">MSRIVELFKDISKIPRESGNEKEICDYILDFAKRNNLEASSDKLYNVLVKKDGNNYTKSPVIIQCHTDMVCVKTDESDHDFTKDPIDLIIDGDKISANKTSLGADNGIGVALCLYLLENNDIKHPPLEVLFTTNEETGLDGASYFDTSKIKGKTLINVDGEEAGHILLSCAGGTNVFLRKKLSYEAQDTMGYEVTIKNLLGGHSGLDIGKNRLSAIHAMSRLLIKLRELKGFRLSDFEGGEANNVIPQHGKILFTVKDDQPIKKIIKSVENELKSEHPEEKDIIKFNLEKTKINKVFSKELEKSIIDLFTILPYGVQKMSQSIDGMVQTSLTNAVLKTKDDEIELEILFRSSMQSEMDYFVNKIKNMANLVKFNFEIKSSYPAWELDTDSKIKDITAQCYEELFGEKPILESIHAGLECAVFKEKMPNIDMVSIGANIIGAHTTHEEVSIKSIDNLRMLIEKILTKLE</sequence>
<accession>A0ABV1CE90</accession>
<proteinExistence type="predicted"/>
<evidence type="ECO:0000313" key="2">
    <source>
        <dbReference type="EMBL" id="MEQ2400501.1"/>
    </source>
</evidence>
<keyword evidence="2" id="KW-0645">Protease</keyword>
<dbReference type="Pfam" id="PF01546">
    <property type="entry name" value="Peptidase_M20"/>
    <property type="match status" value="1"/>
</dbReference>
<dbReference type="NCBIfam" id="TIGR01893">
    <property type="entry name" value="aa-his-dipept"/>
    <property type="match status" value="1"/>
</dbReference>
<feature type="domain" description="Peptidase M20 dimerisation" evidence="1">
    <location>
        <begin position="196"/>
        <end position="279"/>
    </location>
</feature>
<dbReference type="SUPFAM" id="SSF53187">
    <property type="entry name" value="Zn-dependent exopeptidases"/>
    <property type="match status" value="1"/>
</dbReference>
<evidence type="ECO:0000313" key="3">
    <source>
        <dbReference type="Proteomes" id="UP001447979"/>
    </source>
</evidence>
<dbReference type="PRINTS" id="PR00934">
    <property type="entry name" value="XHISDIPTASE"/>
</dbReference>
<dbReference type="EMBL" id="JBBMFO010000004">
    <property type="protein sequence ID" value="MEQ2400501.1"/>
    <property type="molecule type" value="Genomic_DNA"/>
</dbReference>
<name>A0ABV1CE90_9FIRM</name>
<dbReference type="InterPro" id="IPR011650">
    <property type="entry name" value="Peptidase_M20_dimer"/>
</dbReference>
<dbReference type="PANTHER" id="PTHR43501">
    <property type="entry name" value="CYTOSOL NON-SPECIFIC DIPEPTIDASE"/>
    <property type="match status" value="1"/>
</dbReference>
<keyword evidence="2" id="KW-0224">Dipeptidase</keyword>
<dbReference type="Pfam" id="PF07687">
    <property type="entry name" value="M20_dimer"/>
    <property type="match status" value="1"/>
</dbReference>
<dbReference type="InterPro" id="IPR001160">
    <property type="entry name" value="Peptidase_M20C"/>
</dbReference>
<dbReference type="EC" id="3.4.13.20" evidence="2"/>
<dbReference type="InterPro" id="IPR002933">
    <property type="entry name" value="Peptidase_M20"/>
</dbReference>
<dbReference type="GO" id="GO:0016805">
    <property type="term" value="F:dipeptidase activity"/>
    <property type="evidence" value="ECO:0007669"/>
    <property type="project" value="UniProtKB-KW"/>
</dbReference>
<dbReference type="PIRSF" id="PIRSF016599">
    <property type="entry name" value="Xaa-His_dipept"/>
    <property type="match status" value="1"/>
</dbReference>
<evidence type="ECO:0000259" key="1">
    <source>
        <dbReference type="Pfam" id="PF07687"/>
    </source>
</evidence>
<dbReference type="PANTHER" id="PTHR43501:SF1">
    <property type="entry name" value="CYTOSOL NON-SPECIFIC DIPEPTIDASE"/>
    <property type="match status" value="1"/>
</dbReference>
<keyword evidence="2" id="KW-0378">Hydrolase</keyword>
<protein>
    <submittedName>
        <fullName evidence="2">Beta-Ala-His dipeptidase</fullName>
        <ecNumber evidence="2">3.4.13.20</ecNumber>
    </submittedName>
</protein>
<reference evidence="2 3" key="1">
    <citation type="submission" date="2024-03" db="EMBL/GenBank/DDBJ databases">
        <title>Human intestinal bacterial collection.</title>
        <authorList>
            <person name="Pauvert C."/>
            <person name="Hitch T.C.A."/>
            <person name="Clavel T."/>
        </authorList>
    </citation>
    <scope>NUCLEOTIDE SEQUENCE [LARGE SCALE GENOMIC DNA]</scope>
    <source>
        <strain evidence="2 3">CLA-SR-H025</strain>
    </source>
</reference>
<dbReference type="Gene3D" id="3.40.630.10">
    <property type="entry name" value="Zn peptidases"/>
    <property type="match status" value="2"/>
</dbReference>
<gene>
    <name evidence="2" type="primary">pepD</name>
    <name evidence="2" type="ORF">WMO19_02640</name>
</gene>
<dbReference type="RefSeq" id="WP_349170091.1">
    <property type="nucleotide sequence ID" value="NZ_JBBMFO010000004.1"/>
</dbReference>